<sequence length="595" mass="70366">MERNNESLALISDKDIQELNDIRTKLEQTLMTKLRNAGIYFHSMSRVKTLTSLQRKLDTGKYGTGKDDKKIQDLIGIRINLFYTEDIRISEALLEDTFMVDNWSKTAWEENRFEAQKCNGVFKIPSKYLINISDQLWEQPFDRTFEVQLRTVLFEGWHEIEHEMRYKYKMDEGFDDNRSSLWDGQEKDARMMNSIIANLELCDWSIVQIFDNLARDQYIKKNWENAIRSKYRLKITQDKIKPEVRAYFDEHPEVVEKFWAVSKQQLVNILLNKKYQKVLSPNRVIYLINKEVVNDEFISAQLDREQFGRVLNKEIKQEIRPLVSDLVFDQRIRIRDDGFDRASEIIYEWAYQHISLIFGQMPKKMESVSYEVMGYKLKVVAEKEYFLMDMQTISNEEAGMIWHVVAELRKESDGLYLTCRHICENIYSRERRYNRPKFMRDIFNQVGFLDAGVFMDEDTEAVPISADQLKNLLSHDGRSLPVILVDKPEQIPDWAQDFDGYTINAEVLCKSLAGICHVFLGDESCISRMQEIYGNESVDGAVFYWGRDDESPTIFTQEAIRKACFEEVNHSVDEDEEYEKAFRYRLRELVCQEFH</sequence>
<evidence type="ECO:0000256" key="1">
    <source>
        <dbReference type="ARBA" id="ARBA00004976"/>
    </source>
</evidence>
<evidence type="ECO:0000313" key="4">
    <source>
        <dbReference type="Proteomes" id="UP000615234"/>
    </source>
</evidence>
<name>A0A8I0APG2_9FIRM</name>
<dbReference type="GO" id="GO:0015970">
    <property type="term" value="P:guanosine tetraphosphate biosynthetic process"/>
    <property type="evidence" value="ECO:0007669"/>
    <property type="project" value="UniProtKB-UniPathway"/>
</dbReference>
<feature type="domain" description="RelA/SpoT" evidence="2">
    <location>
        <begin position="45"/>
        <end position="172"/>
    </location>
</feature>
<evidence type="ECO:0000259" key="2">
    <source>
        <dbReference type="SMART" id="SM00954"/>
    </source>
</evidence>
<gene>
    <name evidence="3" type="ORF">H8S09_07515</name>
</gene>
<protein>
    <recommendedName>
        <fullName evidence="2">RelA/SpoT domain-containing protein</fullName>
    </recommendedName>
</protein>
<dbReference type="EMBL" id="JACOOX010000004">
    <property type="protein sequence ID" value="MBC5662737.1"/>
    <property type="molecule type" value="Genomic_DNA"/>
</dbReference>
<dbReference type="AlphaFoldDB" id="A0A8I0APG2"/>
<evidence type="ECO:0000313" key="3">
    <source>
        <dbReference type="EMBL" id="MBC5662737.1"/>
    </source>
</evidence>
<comment type="caution">
    <text evidence="3">The sequence shown here is derived from an EMBL/GenBank/DDBJ whole genome shotgun (WGS) entry which is preliminary data.</text>
</comment>
<organism evidence="3 4">
    <name type="scientific">Coprococcus hominis</name>
    <name type="common">ex Liu et al. 2022</name>
    <dbReference type="NCBI Taxonomy" id="2763039"/>
    <lineage>
        <taxon>Bacteria</taxon>
        <taxon>Bacillati</taxon>
        <taxon>Bacillota</taxon>
        <taxon>Clostridia</taxon>
        <taxon>Lachnospirales</taxon>
        <taxon>Lachnospiraceae</taxon>
        <taxon>Coprococcus</taxon>
    </lineage>
</organism>
<accession>A0A8I0APG2</accession>
<dbReference type="PANTHER" id="PTHR41773">
    <property type="entry name" value="GTP PYROPHOSPHATASE-RELATED"/>
    <property type="match status" value="1"/>
</dbReference>
<dbReference type="InterPro" id="IPR043519">
    <property type="entry name" value="NT_sf"/>
</dbReference>
<dbReference type="RefSeq" id="WP_118484479.1">
    <property type="nucleotide sequence ID" value="NZ_JACOOX010000004.1"/>
</dbReference>
<dbReference type="InterPro" id="IPR007685">
    <property type="entry name" value="RelA_SpoT"/>
</dbReference>
<reference evidence="3 4" key="1">
    <citation type="submission" date="2020-08" db="EMBL/GenBank/DDBJ databases">
        <title>Genome public.</title>
        <authorList>
            <person name="Liu C."/>
            <person name="Sun Q."/>
        </authorList>
    </citation>
    <scope>NUCLEOTIDE SEQUENCE [LARGE SCALE GENOMIC DNA]</scope>
    <source>
        <strain evidence="3 4">NSJ-10</strain>
    </source>
</reference>
<comment type="pathway">
    <text evidence="1">Purine metabolism; ppGpp biosynthesis; ppGpp from GTP: step 1/2.</text>
</comment>
<dbReference type="UniPathway" id="UPA00908">
    <property type="reaction ID" value="UER00884"/>
</dbReference>
<keyword evidence="4" id="KW-1185">Reference proteome</keyword>
<dbReference type="Gene3D" id="3.30.460.10">
    <property type="entry name" value="Beta Polymerase, domain 2"/>
    <property type="match status" value="1"/>
</dbReference>
<dbReference type="Proteomes" id="UP000615234">
    <property type="component" value="Unassembled WGS sequence"/>
</dbReference>
<dbReference type="SMART" id="SM00954">
    <property type="entry name" value="RelA_SpoT"/>
    <property type="match status" value="1"/>
</dbReference>
<dbReference type="SUPFAM" id="SSF81301">
    <property type="entry name" value="Nucleotidyltransferase"/>
    <property type="match status" value="1"/>
</dbReference>
<dbReference type="Pfam" id="PF04607">
    <property type="entry name" value="RelA_SpoT"/>
    <property type="match status" value="1"/>
</dbReference>
<dbReference type="PANTHER" id="PTHR41773:SF1">
    <property type="entry name" value="RELA_SPOT DOMAIN-CONTAINING PROTEIN"/>
    <property type="match status" value="1"/>
</dbReference>
<proteinExistence type="predicted"/>